<dbReference type="Gene3D" id="3.40.50.1240">
    <property type="entry name" value="Phosphoglycerate mutase-like"/>
    <property type="match status" value="1"/>
</dbReference>
<dbReference type="InterPro" id="IPR013078">
    <property type="entry name" value="His_Pase_superF_clade-1"/>
</dbReference>
<dbReference type="CDD" id="cd07067">
    <property type="entry name" value="HP_PGM_like"/>
    <property type="match status" value="1"/>
</dbReference>
<dbReference type="PANTHER" id="PTHR48100:SF51">
    <property type="entry name" value="PHOSPHOGLYCERATE MUTASE"/>
    <property type="match status" value="1"/>
</dbReference>
<reference evidence="2 3" key="1">
    <citation type="journal article" date="2013" name="Int. J. Syst. Evol. Microbiol.">
        <title>Ilumatobacter nonamiense sp. nov. and Ilumatobacter coccineum sp. nov., isolated from seashore sand.</title>
        <authorList>
            <person name="Matsumoto A."/>
            <person name="Kasai H."/>
            <person name="Matsuo Y."/>
            <person name="Shizuri Y."/>
            <person name="Ichikawa N."/>
            <person name="Fujita N."/>
            <person name="Omura S."/>
            <person name="Takahashi Y."/>
        </authorList>
    </citation>
    <scope>NUCLEOTIDE SEQUENCE [LARGE SCALE GENOMIC DNA]</scope>
    <source>
        <strain evidence="3">NBRC 103263 / KCTC 29153 / YM16-304</strain>
    </source>
</reference>
<protein>
    <submittedName>
        <fullName evidence="2">Phosphoglycerate mutase family protein</fullName>
    </submittedName>
</protein>
<evidence type="ECO:0000313" key="2">
    <source>
        <dbReference type="EMBL" id="BAN02212.1"/>
    </source>
</evidence>
<organism evidence="2 3">
    <name type="scientific">Ilumatobacter coccineus (strain NBRC 103263 / KCTC 29153 / YM16-304)</name>
    <dbReference type="NCBI Taxonomy" id="1313172"/>
    <lineage>
        <taxon>Bacteria</taxon>
        <taxon>Bacillati</taxon>
        <taxon>Actinomycetota</taxon>
        <taxon>Acidimicrobiia</taxon>
        <taxon>Acidimicrobiales</taxon>
        <taxon>Ilumatobacteraceae</taxon>
        <taxon>Ilumatobacter</taxon>
    </lineage>
</organism>
<feature type="binding site" evidence="1">
    <location>
        <position position="57"/>
    </location>
    <ligand>
        <name>substrate</name>
    </ligand>
</feature>
<dbReference type="EMBL" id="AP012057">
    <property type="protein sequence ID" value="BAN02212.1"/>
    <property type="molecule type" value="Genomic_DNA"/>
</dbReference>
<evidence type="ECO:0000313" key="3">
    <source>
        <dbReference type="Proteomes" id="UP000011863"/>
    </source>
</evidence>
<dbReference type="GO" id="GO:0016791">
    <property type="term" value="F:phosphatase activity"/>
    <property type="evidence" value="ECO:0007669"/>
    <property type="project" value="TreeGrafter"/>
</dbReference>
<dbReference type="SUPFAM" id="SSF53254">
    <property type="entry name" value="Phosphoglycerate mutase-like"/>
    <property type="match status" value="1"/>
</dbReference>
<dbReference type="SMART" id="SM00855">
    <property type="entry name" value="PGAM"/>
    <property type="match status" value="1"/>
</dbReference>
<dbReference type="PANTHER" id="PTHR48100">
    <property type="entry name" value="BROAD-SPECIFICITY PHOSPHATASE YOR283W-RELATED"/>
    <property type="match status" value="1"/>
</dbReference>
<feature type="binding site" evidence="1">
    <location>
        <begin position="6"/>
        <end position="13"/>
    </location>
    <ligand>
        <name>substrate</name>
    </ligand>
</feature>
<dbReference type="AlphaFoldDB" id="A0A6C7E854"/>
<sequence>MLILLRHGRTEANKAGLLQGRLDQDLDDLGRLQAERSAAKILGDADVDAVIASPLKRAQQTAAAFGKPVETDERWIELSYGVYEGVPHADVPSEVWNTWLNDFDFVPDGGESLSTLDARVRGACDDLIERAVDQNIVVVSHVSPMKSAVGWALGTDIGISWNCHLDHASICTIGFRGRRPILQTFNHTA</sequence>
<name>A0A6C7E854_ILUCY</name>
<proteinExistence type="predicted"/>
<accession>A0A6C7E854</accession>
<gene>
    <name evidence="2" type="ORF">YM304_18980</name>
</gene>
<evidence type="ECO:0000256" key="1">
    <source>
        <dbReference type="PIRSR" id="PIRSR613078-2"/>
    </source>
</evidence>
<dbReference type="KEGG" id="aym:YM304_18980"/>
<dbReference type="RefSeq" id="WP_015441459.1">
    <property type="nucleotide sequence ID" value="NC_020520.1"/>
</dbReference>
<dbReference type="Pfam" id="PF00300">
    <property type="entry name" value="His_Phos_1"/>
    <property type="match status" value="1"/>
</dbReference>
<dbReference type="GO" id="GO:0005737">
    <property type="term" value="C:cytoplasm"/>
    <property type="evidence" value="ECO:0007669"/>
    <property type="project" value="TreeGrafter"/>
</dbReference>
<dbReference type="Proteomes" id="UP000011863">
    <property type="component" value="Chromosome"/>
</dbReference>
<dbReference type="InterPro" id="IPR050275">
    <property type="entry name" value="PGM_Phosphatase"/>
</dbReference>
<dbReference type="InterPro" id="IPR029033">
    <property type="entry name" value="His_PPase_superfam"/>
</dbReference>
<keyword evidence="3" id="KW-1185">Reference proteome</keyword>